<dbReference type="OrthoDB" id="194611at2759"/>
<feature type="domain" description="Large ribosomal subunit protein mL46 N-terminal" evidence="9">
    <location>
        <begin position="38"/>
        <end position="134"/>
    </location>
</feature>
<dbReference type="GO" id="GO:0003735">
    <property type="term" value="F:structural constituent of ribosome"/>
    <property type="evidence" value="ECO:0007669"/>
    <property type="project" value="InterPro"/>
</dbReference>
<dbReference type="InterPro" id="IPR040008">
    <property type="entry name" value="Ribosomal_mL46"/>
</dbReference>
<dbReference type="PANTHER" id="PTHR13124:SF12">
    <property type="entry name" value="LARGE RIBOSOMAL SUBUNIT PROTEIN ML46"/>
    <property type="match status" value="1"/>
</dbReference>
<evidence type="ECO:0000256" key="3">
    <source>
        <dbReference type="ARBA" id="ARBA00022946"/>
    </source>
</evidence>
<keyword evidence="6" id="KW-0687">Ribonucleoprotein</keyword>
<gene>
    <name evidence="10" type="primary">MRPL46</name>
    <name evidence="12" type="synonym">mRpL46</name>
    <name evidence="10" type="ORF">g.13809</name>
</gene>
<evidence type="ECO:0000256" key="1">
    <source>
        <dbReference type="ARBA" id="ARBA00004173"/>
    </source>
</evidence>
<proteinExistence type="inferred from homology"/>
<dbReference type="KEGG" id="fas:105266093"/>
<accession>A0A0C9RD06</accession>
<evidence type="ECO:0000256" key="8">
    <source>
        <dbReference type="ARBA" id="ARBA00035534"/>
    </source>
</evidence>
<evidence type="ECO:0000259" key="9">
    <source>
        <dbReference type="Pfam" id="PF11788"/>
    </source>
</evidence>
<comment type="similarity">
    <text evidence="2">Belongs to the mitochondrion-specific ribosomal protein mL46 family.</text>
</comment>
<dbReference type="InterPro" id="IPR015797">
    <property type="entry name" value="NUDIX_hydrolase-like_dom_sf"/>
</dbReference>
<keyword evidence="11" id="KW-1185">Reference proteome</keyword>
<dbReference type="RefSeq" id="XP_011302301.1">
    <property type="nucleotide sequence ID" value="XM_011303999.1"/>
</dbReference>
<dbReference type="GeneID" id="105266093"/>
<dbReference type="AlphaFoldDB" id="A0A0C9RD06"/>
<evidence type="ECO:0000313" key="11">
    <source>
        <dbReference type="Proteomes" id="UP000694866"/>
    </source>
</evidence>
<evidence type="ECO:0000256" key="2">
    <source>
        <dbReference type="ARBA" id="ARBA00009070"/>
    </source>
</evidence>
<dbReference type="EMBL" id="GBYB01006175">
    <property type="protein sequence ID" value="JAG75942.1"/>
    <property type="molecule type" value="Transcribed_RNA"/>
</dbReference>
<dbReference type="Pfam" id="PF11788">
    <property type="entry name" value="MRP-L46"/>
    <property type="match status" value="1"/>
</dbReference>
<keyword evidence="5" id="KW-0496">Mitochondrion</keyword>
<dbReference type="PANTHER" id="PTHR13124">
    <property type="entry name" value="39S RIBOSOMAL PROTEIN L46, MITOCHONDRIAL PRECURSOR-RELATED"/>
    <property type="match status" value="1"/>
</dbReference>
<dbReference type="CDD" id="cd04661">
    <property type="entry name" value="NUDIX_MRP_L46"/>
    <property type="match status" value="1"/>
</dbReference>
<dbReference type="InterPro" id="IPR033650">
    <property type="entry name" value="Ribosomal_mL46_NUDIX"/>
</dbReference>
<evidence type="ECO:0000313" key="12">
    <source>
        <dbReference type="RefSeq" id="XP_011302301.1"/>
    </source>
</evidence>
<organism evidence="10">
    <name type="scientific">Fopius arisanus</name>
    <dbReference type="NCBI Taxonomy" id="64838"/>
    <lineage>
        <taxon>Eukaryota</taxon>
        <taxon>Metazoa</taxon>
        <taxon>Ecdysozoa</taxon>
        <taxon>Arthropoda</taxon>
        <taxon>Hexapoda</taxon>
        <taxon>Insecta</taxon>
        <taxon>Pterygota</taxon>
        <taxon>Neoptera</taxon>
        <taxon>Endopterygota</taxon>
        <taxon>Hymenoptera</taxon>
        <taxon>Apocrita</taxon>
        <taxon>Ichneumonoidea</taxon>
        <taxon>Braconidae</taxon>
        <taxon>Opiinae</taxon>
        <taxon>Fopius</taxon>
    </lineage>
</organism>
<evidence type="ECO:0000256" key="4">
    <source>
        <dbReference type="ARBA" id="ARBA00022980"/>
    </source>
</evidence>
<accession>A0A9R1T412</accession>
<name>A0A0C9RD06_9HYME</name>
<dbReference type="Proteomes" id="UP000694866">
    <property type="component" value="Unplaced"/>
</dbReference>
<dbReference type="InterPro" id="IPR021757">
    <property type="entry name" value="Ribosomal_mL46_N"/>
</dbReference>
<comment type="subcellular location">
    <subcellularLocation>
        <location evidence="1">Mitochondrion</location>
    </subcellularLocation>
</comment>
<keyword evidence="4 12" id="KW-0689">Ribosomal protein</keyword>
<dbReference type="CTD" id="26589"/>
<evidence type="ECO:0000256" key="6">
    <source>
        <dbReference type="ARBA" id="ARBA00023274"/>
    </source>
</evidence>
<sequence>MLFKQSWKLYTINYSTNLIPHILRCHNRARCSGPSEKWDLMAAVCVERHPVITKPKTELEEKVLDVLLQIESENSLKNDHELRAELETKQNELFKKGMEIDPDKVLTITAQDIEDAGEAELAKFPFASRITDADKENIKNSLERRLDKCLVLLVNQKVGTDTFWLPPQGLREDGESLRQTAERILQTTCGPAFSAKIYGNAPMGFYKYVYPKAVREKGSRGVKIFYYLAKYISGNLEDPVKYQWLDRKELGSILPKPVHRSVSMFLVPE</sequence>
<protein>
    <recommendedName>
        <fullName evidence="7">Large ribosomal subunit protein mL46</fullName>
    </recommendedName>
    <alternativeName>
        <fullName evidence="8">39S ribosomal protein L46, mitochondrial</fullName>
    </alternativeName>
</protein>
<reference evidence="12" key="2">
    <citation type="submission" date="2025-04" db="UniProtKB">
        <authorList>
            <consortium name="RefSeq"/>
        </authorList>
    </citation>
    <scope>IDENTIFICATION</scope>
    <source>
        <strain evidence="12">USDA-PBARC FA_bdor</strain>
        <tissue evidence="12">Whole organism</tissue>
    </source>
</reference>
<dbReference type="Gene3D" id="3.90.79.10">
    <property type="entry name" value="Nucleoside Triphosphate Pyrophosphohydrolase"/>
    <property type="match status" value="1"/>
</dbReference>
<evidence type="ECO:0000256" key="5">
    <source>
        <dbReference type="ARBA" id="ARBA00023128"/>
    </source>
</evidence>
<reference evidence="10" key="1">
    <citation type="submission" date="2015-01" db="EMBL/GenBank/DDBJ databases">
        <title>Transcriptome Assembly of Fopius arisanus.</title>
        <authorList>
            <person name="Geib S."/>
        </authorList>
    </citation>
    <scope>NUCLEOTIDE SEQUENCE</scope>
</reference>
<dbReference type="SUPFAM" id="SSF55811">
    <property type="entry name" value="Nudix"/>
    <property type="match status" value="1"/>
</dbReference>
<evidence type="ECO:0000256" key="7">
    <source>
        <dbReference type="ARBA" id="ARBA00035190"/>
    </source>
</evidence>
<keyword evidence="3" id="KW-0809">Transit peptide</keyword>
<dbReference type="GO" id="GO:0005762">
    <property type="term" value="C:mitochondrial large ribosomal subunit"/>
    <property type="evidence" value="ECO:0007669"/>
    <property type="project" value="TreeGrafter"/>
</dbReference>
<evidence type="ECO:0000313" key="10">
    <source>
        <dbReference type="EMBL" id="JAG75942.1"/>
    </source>
</evidence>